<organism evidence="1 2">
    <name type="scientific">Robiginitalea aurantiaca</name>
    <dbReference type="NCBI Taxonomy" id="3056915"/>
    <lineage>
        <taxon>Bacteria</taxon>
        <taxon>Pseudomonadati</taxon>
        <taxon>Bacteroidota</taxon>
        <taxon>Flavobacteriia</taxon>
        <taxon>Flavobacteriales</taxon>
        <taxon>Flavobacteriaceae</taxon>
        <taxon>Robiginitalea</taxon>
    </lineage>
</organism>
<name>A0ABT7WAU5_9FLAO</name>
<proteinExistence type="predicted"/>
<evidence type="ECO:0000313" key="1">
    <source>
        <dbReference type="EMBL" id="MDM9630031.1"/>
    </source>
</evidence>
<sequence>MDRRIALKNMGLALGYTVATPTLISLMQSCKQDTAPEWIPEFFTPEEGAVIRQVADLILPKTDTPSASEVGVHKFLDRYMNEVSEPEEQQMFRMHLGNFIKKATEKAGKQMGESLSPEELEPVLAEALKKRDKAEEDLIGETLQTYNEAIAQGKTATLDEDASAFAFATQFRGAVIWSYKTSEYVGEEVLAYLPVPGEYIGCGDLDELTGGKAWSI</sequence>
<dbReference type="Proteomes" id="UP001174839">
    <property type="component" value="Unassembled WGS sequence"/>
</dbReference>
<dbReference type="RefSeq" id="WP_289723396.1">
    <property type="nucleotide sequence ID" value="NZ_JAUDUY010000001.1"/>
</dbReference>
<evidence type="ECO:0000313" key="2">
    <source>
        <dbReference type="Proteomes" id="UP001174839"/>
    </source>
</evidence>
<gene>
    <name evidence="1" type="ORF">QU605_01015</name>
</gene>
<reference evidence="1" key="1">
    <citation type="submission" date="2023-06" db="EMBL/GenBank/DDBJ databases">
        <title>Robiginitalea aurantiacus sp. nov. and Algoriphagus sediminis sp. nov., isolated from coastal sediment.</title>
        <authorList>
            <person name="Zhou Z.Y."/>
            <person name="An J."/>
            <person name="Jia Y.W."/>
            <person name="Du Z.J."/>
        </authorList>
    </citation>
    <scope>NUCLEOTIDE SEQUENCE</scope>
    <source>
        <strain evidence="1">M39</strain>
    </source>
</reference>
<comment type="caution">
    <text evidence="1">The sequence shown here is derived from an EMBL/GenBank/DDBJ whole genome shotgun (WGS) entry which is preliminary data.</text>
</comment>
<dbReference type="PROSITE" id="PS51257">
    <property type="entry name" value="PROKAR_LIPOPROTEIN"/>
    <property type="match status" value="1"/>
</dbReference>
<dbReference type="GO" id="GO:0016491">
    <property type="term" value="F:oxidoreductase activity"/>
    <property type="evidence" value="ECO:0007669"/>
    <property type="project" value="UniProtKB-KW"/>
</dbReference>
<dbReference type="InterPro" id="IPR027056">
    <property type="entry name" value="Gluconate_2DH_su3"/>
</dbReference>
<protein>
    <submittedName>
        <fullName evidence="1">Gluconate 2-dehydrogenase subunit 3 family protein</fullName>
        <ecNumber evidence="1">1.-.-.-</ecNumber>
    </submittedName>
</protein>
<keyword evidence="2" id="KW-1185">Reference proteome</keyword>
<dbReference type="Pfam" id="PF13618">
    <property type="entry name" value="Gluconate_2-dh3"/>
    <property type="match status" value="1"/>
</dbReference>
<dbReference type="EMBL" id="JAUDUY010000001">
    <property type="protein sequence ID" value="MDM9630031.1"/>
    <property type="molecule type" value="Genomic_DNA"/>
</dbReference>
<dbReference type="EC" id="1.-.-.-" evidence="1"/>
<accession>A0ABT7WAU5</accession>
<keyword evidence="1" id="KW-0560">Oxidoreductase</keyword>